<dbReference type="PANTHER" id="PTHR30612:SF0">
    <property type="entry name" value="CHLOROPLAST PROTEIN-TRANSPORTING ATPASE"/>
    <property type="match status" value="1"/>
</dbReference>
<dbReference type="PROSITE" id="PS51196">
    <property type="entry name" value="SECA_MOTOR_DEAD"/>
    <property type="match status" value="1"/>
</dbReference>
<dbReference type="PROSITE" id="PS51194">
    <property type="entry name" value="HELICASE_CTER"/>
    <property type="match status" value="1"/>
</dbReference>
<evidence type="ECO:0000256" key="2">
    <source>
        <dbReference type="ARBA" id="ARBA00022490"/>
    </source>
</evidence>
<dbReference type="GO" id="GO:0017038">
    <property type="term" value="P:protein import"/>
    <property type="evidence" value="ECO:0007669"/>
    <property type="project" value="InterPro"/>
</dbReference>
<dbReference type="GO" id="GO:0016020">
    <property type="term" value="C:membrane"/>
    <property type="evidence" value="ECO:0007669"/>
    <property type="project" value="InterPro"/>
</dbReference>
<keyword evidence="4" id="KW-0813">Transport</keyword>
<evidence type="ECO:0000256" key="4">
    <source>
        <dbReference type="ARBA" id="ARBA00022927"/>
    </source>
</evidence>
<sequence>MYADAYPHLKAKLNVENFETIAKAIDEYFGDIFRLDALELEARKDENTGSYWRFFETCMKELEELYTVGEVVQKLQENIDNYDYKQFIFVPSAGNQQTRQIAFLEKMATEELRIAEPLSLIDMQRLICGIGKLKKKNTADEIAAVHLQHMPFLDIEALKQKKALLVNFNHDLKSVPKWGVIDLSQSEPRVYCESPLTEREKKSLESNLNLKINHQNYLGSTANSLPSTGYAAIAWLDQNIAHAWNFDVDADFPSLLKDFILLHFGGDNPGLSYKLDKTEYDLFACKGFKMLLPPANEMYPSSPLVKVASASVLGEIKKARFCAGDISHVLKILAHSDPTETLESSNNRAQRTLPPGFARTMQKCQEKNYPQLVHEDAASIKLTVPEKIDFFSLSQAHESLCIETKANHRWLNFLPQTVRRAGSKDEYYASMMVLALMRAKSKKRRIEIDLPSPFALNREEQQFIVQNMTNNAFVTEFIVGGNSSLTAVKAELLPILARNRWLKEKGYLPPLIDDYWRQAAKYWLVHLHEEPAILELKKEHQLFKRCVHEMGLLGLKHLLGFLSDPLERDFLERVYGRNKPQFYASCEPHQFKEYLQELINYLKKNEYFPFNELGIAYHPGNDELLCVMLGEINKLERFEKLKLTEFLTNDFDLQARYQFLQKLSEIAVKESWTSLVVIPELEDKENQKGDLKLLYNQYSLLNDIILHNRHELAGRKTLKEIEKESDFTAFLAEEKQDVIDEINDDIDYDSEEEVNELNFNDFDKTWPLKKGGVVQLQLQQQMQIEQNRQIQQEQQKVIINVIEDPIAEELVDYTNIDRLLGGFLKKYQEENDIDERYAPLKQEHETLLQKFFHTWINAAPKVDAQHVIKFMTQDAAKALLRKHGKLASGLNLDNLPKGFYTQRSKNGHLILCYSPELSYVNTQTNLTINLDARKPKAESWEGDFRQFDLKQYLSKNKLDESAWKHIKLFAQLQLEQKDYSKEYELFKINNPSLKLEQSSILSSVFGSKVGAKQKILNNWLIFLQAWHYAGEEGVKQFLALDEKTIRLSNQEISQLLFKNQPKELQIWLDQHRFDEKFLRAIGQVYYRYGDSGVTLLLRKFSQIENALGEGFFAVFHQSVLSTTNTFNCFMSPACFKTLDDMMTKLNPNQALGKKLALQAVLTKQMQGVDWESIETLWRGFDYFTAELEQLGLELKGNEFDAVEPGNMLICMDRILASLKHIPNADEQQRFLASLGKLDLTHGGVHYALQHENFKRFSEDLKLYDFAGGTPTYAPDLTNLYQWGMGDAPLNIKRALASQSRFSHEAYRTLVQALGNAELVSRHYLIWLFYTQYNAHDINDILQTLQKVDATQFQLIALHLHQAVYVLGNQQLNLSLEAMAALTEFMKQQNIGNILKQYPNGTFLEAFSILYQCEHREKKDFDKLYALFAKGAEGSLKPDIGYPESLYLAGFKLATLFGVYNTDNLKQFYEATHEIKPVVMQELNLLIRQLLSIDYQNSDLSALESHENWQAFIDCLKAMNKEPGKTAGFRIRFIESLNEQNILFKYSKNGEFRALTTREQDGPHELNFFVDHEARLWNFIKGHIAVPIESDAKEALQPIMRFLKRLQLNRTYLNEIEPLLSTLEKTDEGKYWSASYFYQMLRALQPENEEISFPISLLKVLLKEQAISAKSIDSVERNFPNSLEIAIKNILKNTVFERDEQARLCQLALREFNWQGRIALVNQIMATLSTETYAASRGHVLEILAKAKHNNELESRFHSCCWLLQHAEGSGLSDWSDITAIWMKALSAREHEEKLYSQIKSSIQDEKKQALILKIIAYSALHPGLKDHDVYEYELNKKAPKLVSRLGEMALEDLASLAACYPRQPSPAAEDILRLLKKQKDNHLSFKECLDGYLRHPYSLLRVDYGTVSAMREVDLQRMISEATVMQGEKKTSLSLSDASRLTLIFAHLKHLENGSERIDGYEHSVAHMSQEELAKAYQELSDKTRKHPDSTQYAAQIWAVLFEVMGRTTQKYPHLAQQFSLIANDSCMNAQSRIVLLKTGEGKSHFIAMRAARHAGLGKTVDVCTAKRTLAERDLEDYKAFFDYLNLKTAYIHPKSSHDDYVKSQIRYSTTGDISLFLDEQSYSGTPVRIEIHKRVALFDEFDFIRFEEGTKTEYNYARPTGKTPKQMTWFYQEVNAFYKQNETFLMQTKTIDVKILQEFYKALKQAAEGNEERENILDRIVRDPLQLVQWLQAAHETHALEWGVGFTVREENIEVGDESYPMREIIPLSSDNQKMIGSTFSAGVQQLLAVRLNTEARQRGEAQNFHIHPESNIISSQVAAQRMRELWGQWEGFSGTISAAQAAALHAEQGTEVLQVPTNQRDLRLWHKPRFYENENQRLDALVKQIRICLKNRQSILFSCKNDKHVKTIEAQLKQKLTEQELKQFIFYTNEEHRSAPEVLKDKEILEQWRGGKKQQAVGLVASGFGRGDNVGVEAVFLFDVSDTNDKLQKGGRTARNGAEGEVFQFYINSELENEEFALLQQVNFLAKKSMAEVDEKLKQVAGSSDAERCFERVMLLREYVFALQNAANQGYRSYLAQLSSWGMENLGQIDDPKIRSELTSKFSALLKELDKKWIDISSDHKLGVNKKIAAIGQEIERGTHIFSNQCQQALKQDIKPLQLNRHAKTRIQLVVPRPEQKHSMRDWAKAEICRVLAKFDAHDAKLEKTIPGWLAILEKNEARLMEFARDAASCDSFSQFLQKLRIAVEQIEKPSKEWQSILDHSEIEIPEGRLFDGVSANTKLACKKALNNLLPEHQEGILQFLRAPSLLPAEKRWHAALPVIQHLGDLQKFTVHEQEMWVGEYIEHLPELMHMHQDAPYELKLRLKHSKHLGYRHFDAIWRLVKAFDLKQGELDPALRQLNIAIQNAPEQRLRALAQLENWAGTLPKEERVPFLLDFCQVMEHCKEGENWDTFLTLMKQTNTWWAKGDGEYTQELRALWQELALRKHSLGSLNGFLQWSIKLGGKSWFEVTTICFKAMSIDAIVMHSRQLLELWNHLDTILTTKQEKNEQFGGYAVSLESMRHFIENRLNNQKEGLLRALSGLNHTRLMKLLDDTEKYKEAFDCQPELLAALMEYLSDESIPLAKIDLLTELLMRVHQYRQNHQNADITVLLRGIERFKGKEEAILHSLLKLFDGTITAMPLFDNAAEFLATKIVSEEAREDVLKVMKRFYEVASRNNSKPEAMFGDASLTEYFEFVNQHTQKERSIYMHLHYQQVFNKDDAVSETQIGEETLWDMESNNQLLSLAYERYTNHTKTLLGEPCKSVHRISDLTGGQHSELLRLTDELATIADPSASVFEPNTDFNQLQSDLNMLLAKYRSCWFKSITRRMECDQIQQGIDDSFNAGIDGQSRYQAVLTAIMQTKMLILEADLQENTLRPRWFKINRGGESRLLNTLNQMQDMVLRHWSKDKTHLQQFQVYQQVHQEQFKSLAGSLFTALSNHCEETYLSPDDPRNNDILRKIGNFFSNPARHREALRKISNAVFNFKEAHAGDEAITEEKLSNLIKTLREGMSAVPGHIKPLVNELLSRGDAMIAHCKGKNELLAVQRMFV</sequence>
<organism evidence="8 9">
    <name type="scientific">Legionella londiniensis</name>
    <dbReference type="NCBI Taxonomy" id="45068"/>
    <lineage>
        <taxon>Bacteria</taxon>
        <taxon>Pseudomonadati</taxon>
        <taxon>Pseudomonadota</taxon>
        <taxon>Gammaproteobacteria</taxon>
        <taxon>Legionellales</taxon>
        <taxon>Legionellaceae</taxon>
        <taxon>Legionella</taxon>
    </lineage>
</organism>
<keyword evidence="4" id="KW-0653">Protein transport</keyword>
<keyword evidence="2" id="KW-0963">Cytoplasm</keyword>
<feature type="domain" description="SecA family profile" evidence="7">
    <location>
        <begin position="1933"/>
        <end position="2597"/>
    </location>
</feature>
<keyword evidence="3" id="KW-0472">Membrane</keyword>
<proteinExistence type="predicted"/>
<evidence type="ECO:0000256" key="3">
    <source>
        <dbReference type="ARBA" id="ARBA00022519"/>
    </source>
</evidence>
<evidence type="ECO:0000256" key="1">
    <source>
        <dbReference type="ARBA" id="ARBA00022475"/>
    </source>
</evidence>
<accession>A0A0W0VQJ9</accession>
<keyword evidence="1" id="KW-1003">Cell membrane</keyword>
<dbReference type="EMBL" id="LNYK01000010">
    <property type="protein sequence ID" value="KTD22396.1"/>
    <property type="molecule type" value="Genomic_DNA"/>
</dbReference>
<dbReference type="Gene3D" id="3.40.50.300">
    <property type="entry name" value="P-loop containing nucleotide triphosphate hydrolases"/>
    <property type="match status" value="2"/>
</dbReference>
<dbReference type="OrthoDB" id="5646760at2"/>
<dbReference type="PATRIC" id="fig|45068.5.peg.660"/>
<dbReference type="InterPro" id="IPR001650">
    <property type="entry name" value="Helicase_C-like"/>
</dbReference>
<dbReference type="InterPro" id="IPR011115">
    <property type="entry name" value="SecA_DEAD"/>
</dbReference>
<protein>
    <submittedName>
        <fullName evidence="8">Coiled-coil protein</fullName>
    </submittedName>
</protein>
<gene>
    <name evidence="8" type="ORF">Llon_0614</name>
</gene>
<evidence type="ECO:0000259" key="7">
    <source>
        <dbReference type="PROSITE" id="PS51196"/>
    </source>
</evidence>
<dbReference type="SUPFAM" id="SSF52540">
    <property type="entry name" value="P-loop containing nucleoside triphosphate hydrolases"/>
    <property type="match status" value="1"/>
</dbReference>
<dbReference type="PANTHER" id="PTHR30612">
    <property type="entry name" value="SECA INNER MEMBRANE COMPONENT OF SEC PROTEIN SECRETION SYSTEM"/>
    <property type="match status" value="1"/>
</dbReference>
<keyword evidence="3" id="KW-0997">Cell inner membrane</keyword>
<comment type="caution">
    <text evidence="8">The sequence shown here is derived from an EMBL/GenBank/DDBJ whole genome shotgun (WGS) entry which is preliminary data.</text>
</comment>
<keyword evidence="5" id="KW-0811">Translocation</keyword>
<evidence type="ECO:0000313" key="9">
    <source>
        <dbReference type="Proteomes" id="UP000054997"/>
    </source>
</evidence>
<reference evidence="8 9" key="1">
    <citation type="submission" date="2015-11" db="EMBL/GenBank/DDBJ databases">
        <title>Genomic analysis of 38 Legionella species identifies large and diverse effector repertoires.</title>
        <authorList>
            <person name="Burstein D."/>
            <person name="Amaro F."/>
            <person name="Zusman T."/>
            <person name="Lifshitz Z."/>
            <person name="Cohen O."/>
            <person name="Gilbert J.A."/>
            <person name="Pupko T."/>
            <person name="Shuman H.A."/>
            <person name="Segal G."/>
        </authorList>
    </citation>
    <scope>NUCLEOTIDE SEQUENCE [LARGE SCALE GENOMIC DNA]</scope>
    <source>
        <strain evidence="8 9">ATCC 49505</strain>
    </source>
</reference>
<evidence type="ECO:0000256" key="5">
    <source>
        <dbReference type="ARBA" id="ARBA00023010"/>
    </source>
</evidence>
<dbReference type="GO" id="GO:0005524">
    <property type="term" value="F:ATP binding"/>
    <property type="evidence" value="ECO:0007669"/>
    <property type="project" value="InterPro"/>
</dbReference>
<dbReference type="InterPro" id="IPR014018">
    <property type="entry name" value="SecA_motor_DEAD"/>
</dbReference>
<name>A0A0W0VQJ9_9GAMM</name>
<feature type="domain" description="Helicase C-terminal" evidence="6">
    <location>
        <begin position="2383"/>
        <end position="2543"/>
    </location>
</feature>
<dbReference type="GO" id="GO:0006605">
    <property type="term" value="P:protein targeting"/>
    <property type="evidence" value="ECO:0007669"/>
    <property type="project" value="InterPro"/>
</dbReference>
<keyword evidence="9" id="KW-1185">Reference proteome</keyword>
<dbReference type="GO" id="GO:0006886">
    <property type="term" value="P:intracellular protein transport"/>
    <property type="evidence" value="ECO:0007669"/>
    <property type="project" value="InterPro"/>
</dbReference>
<dbReference type="Pfam" id="PF07517">
    <property type="entry name" value="SecA_DEAD"/>
    <property type="match status" value="1"/>
</dbReference>
<dbReference type="InterPro" id="IPR027417">
    <property type="entry name" value="P-loop_NTPase"/>
</dbReference>
<dbReference type="InterPro" id="IPR000185">
    <property type="entry name" value="SecA"/>
</dbReference>
<dbReference type="RefSeq" id="WP_058528629.1">
    <property type="nucleotide sequence ID" value="NZ_CAAAHZ010000007.1"/>
</dbReference>
<evidence type="ECO:0000313" key="8">
    <source>
        <dbReference type="EMBL" id="KTD22396.1"/>
    </source>
</evidence>
<dbReference type="STRING" id="45068.Llon_0614"/>
<dbReference type="Proteomes" id="UP000054997">
    <property type="component" value="Unassembled WGS sequence"/>
</dbReference>
<evidence type="ECO:0000259" key="6">
    <source>
        <dbReference type="PROSITE" id="PS51194"/>
    </source>
</evidence>